<protein>
    <submittedName>
        <fullName evidence="1">Uncharacterized protein</fullName>
    </submittedName>
</protein>
<dbReference type="Proteomes" id="UP001060085">
    <property type="component" value="Linkage Group LG01"/>
</dbReference>
<proteinExistence type="predicted"/>
<accession>A0ACC0CFY7</accession>
<evidence type="ECO:0000313" key="2">
    <source>
        <dbReference type="Proteomes" id="UP001060085"/>
    </source>
</evidence>
<organism evidence="1 2">
    <name type="scientific">Catharanthus roseus</name>
    <name type="common">Madagascar periwinkle</name>
    <name type="synonym">Vinca rosea</name>
    <dbReference type="NCBI Taxonomy" id="4058"/>
    <lineage>
        <taxon>Eukaryota</taxon>
        <taxon>Viridiplantae</taxon>
        <taxon>Streptophyta</taxon>
        <taxon>Embryophyta</taxon>
        <taxon>Tracheophyta</taxon>
        <taxon>Spermatophyta</taxon>
        <taxon>Magnoliopsida</taxon>
        <taxon>eudicotyledons</taxon>
        <taxon>Gunneridae</taxon>
        <taxon>Pentapetalae</taxon>
        <taxon>asterids</taxon>
        <taxon>lamiids</taxon>
        <taxon>Gentianales</taxon>
        <taxon>Apocynaceae</taxon>
        <taxon>Rauvolfioideae</taxon>
        <taxon>Vinceae</taxon>
        <taxon>Catharanthinae</taxon>
        <taxon>Catharanthus</taxon>
    </lineage>
</organism>
<dbReference type="EMBL" id="CM044701">
    <property type="protein sequence ID" value="KAI5683666.1"/>
    <property type="molecule type" value="Genomic_DNA"/>
</dbReference>
<sequence>MDKVNGSIASTRESLLEDFNQTSRKRRKLGIIISFILLFSIIIGSIISVLAVLKNKIEAQSLSDSENPAKLIRSVCSVTPFPTSCFDSIWDFHFTNRFNPKNPSEIFSVSLRVASFELHQLISRTQLQFREANSTTLEALRECEILFKESMKLVHRSMEVMDHHGDENVFKKNKNIIVVLRPWIWNATRNLERCINGMKGKILGSENGEEDLDEVRMMRSMIDYMSKEYMENCLMMIVKMDDILDMFDPNFQSILANLLLSSPEYAFTVILFCSQFLVIIVLIFMVLRLY</sequence>
<reference evidence="2" key="1">
    <citation type="journal article" date="2023" name="Nat. Plants">
        <title>Single-cell RNA sequencing provides a high-resolution roadmap for understanding the multicellular compartmentation of specialized metabolism.</title>
        <authorList>
            <person name="Sun S."/>
            <person name="Shen X."/>
            <person name="Li Y."/>
            <person name="Li Y."/>
            <person name="Wang S."/>
            <person name="Li R."/>
            <person name="Zhang H."/>
            <person name="Shen G."/>
            <person name="Guo B."/>
            <person name="Wei J."/>
            <person name="Xu J."/>
            <person name="St-Pierre B."/>
            <person name="Chen S."/>
            <person name="Sun C."/>
        </authorList>
    </citation>
    <scope>NUCLEOTIDE SEQUENCE [LARGE SCALE GENOMIC DNA]</scope>
</reference>
<keyword evidence="2" id="KW-1185">Reference proteome</keyword>
<evidence type="ECO:0000313" key="1">
    <source>
        <dbReference type="EMBL" id="KAI5683666.1"/>
    </source>
</evidence>
<comment type="caution">
    <text evidence="1">The sequence shown here is derived from an EMBL/GenBank/DDBJ whole genome shotgun (WGS) entry which is preliminary data.</text>
</comment>
<gene>
    <name evidence="1" type="ORF">M9H77_04894</name>
</gene>
<name>A0ACC0CFY7_CATRO</name>